<dbReference type="KEGG" id="mcn:Mcup_0670"/>
<feature type="transmembrane region" description="Helical" evidence="1">
    <location>
        <begin position="94"/>
        <end position="118"/>
    </location>
</feature>
<dbReference type="PATRIC" id="fig|1006006.8.peg.672"/>
<dbReference type="HOGENOM" id="CLU_115694_0_0_2"/>
<sequence>MRRLAYLGLSHSIGFVIVAIPISLLLIYFTYLKPAIELVSYGIGIGLGTILLVSAILKLDIELEPKGTGLIQGMFSITPSKVITIIIAMDTGSILLGTGLILWFATISALSIIGVGMLNLRAPGNLDRTLDVIVASITIGYFGYYFSLDLK</sequence>
<evidence type="ECO:0000313" key="2">
    <source>
        <dbReference type="EMBL" id="AEB94775.1"/>
    </source>
</evidence>
<evidence type="ECO:0000313" key="3">
    <source>
        <dbReference type="Proteomes" id="UP000007812"/>
    </source>
</evidence>
<evidence type="ECO:0000256" key="1">
    <source>
        <dbReference type="SAM" id="Phobius"/>
    </source>
</evidence>
<dbReference type="Proteomes" id="UP000007812">
    <property type="component" value="Chromosome"/>
</dbReference>
<name>F4G1G2_METCR</name>
<dbReference type="STRING" id="1006006.Mcup_0670"/>
<accession>F4G1G2</accession>
<keyword evidence="1" id="KW-0472">Membrane</keyword>
<gene>
    <name evidence="2" type="ordered locus">Mcup_0670</name>
</gene>
<keyword evidence="1" id="KW-0812">Transmembrane</keyword>
<dbReference type="eggNOG" id="arCOG06012">
    <property type="taxonomic scope" value="Archaea"/>
</dbReference>
<dbReference type="EMBL" id="CP002656">
    <property type="protein sequence ID" value="AEB94775.1"/>
    <property type="molecule type" value="Genomic_DNA"/>
</dbReference>
<dbReference type="AlphaFoldDB" id="F4G1G2"/>
<feature type="transmembrane region" description="Helical" evidence="1">
    <location>
        <begin position="130"/>
        <end position="148"/>
    </location>
</feature>
<keyword evidence="3" id="KW-1185">Reference proteome</keyword>
<keyword evidence="1" id="KW-1133">Transmembrane helix</keyword>
<feature type="transmembrane region" description="Helical" evidence="1">
    <location>
        <begin position="38"/>
        <end position="57"/>
    </location>
</feature>
<proteinExistence type="predicted"/>
<reference evidence="2 3" key="1">
    <citation type="journal article" date="2011" name="J. Bacteriol.">
        <title>Complete genome sequence of Metallosphaera cuprina, a metal sulfide-oxidizing archaeon from a hot spring.</title>
        <authorList>
            <person name="Liu L.J."/>
            <person name="You X.Y."/>
            <person name="Zheng H."/>
            <person name="Wang S."/>
            <person name="Jiang C.Y."/>
            <person name="Liu S.J."/>
        </authorList>
    </citation>
    <scope>NUCLEOTIDE SEQUENCE [LARGE SCALE GENOMIC DNA]</scope>
    <source>
        <strain evidence="2 3">Ar-4</strain>
    </source>
</reference>
<organism evidence="2 3">
    <name type="scientific">Metallosphaera cuprina (strain Ar-4)</name>
    <dbReference type="NCBI Taxonomy" id="1006006"/>
    <lineage>
        <taxon>Archaea</taxon>
        <taxon>Thermoproteota</taxon>
        <taxon>Thermoprotei</taxon>
        <taxon>Sulfolobales</taxon>
        <taxon>Sulfolobaceae</taxon>
        <taxon>Metallosphaera</taxon>
    </lineage>
</organism>
<feature type="transmembrane region" description="Helical" evidence="1">
    <location>
        <begin position="12"/>
        <end position="32"/>
    </location>
</feature>
<protein>
    <submittedName>
        <fullName evidence="2">Uncharacterized protein</fullName>
    </submittedName>
</protein>